<dbReference type="InterPro" id="IPR002016">
    <property type="entry name" value="Haem_peroxidase"/>
</dbReference>
<keyword evidence="16" id="KW-1185">Reference proteome</keyword>
<dbReference type="GO" id="GO:0006979">
    <property type="term" value="P:response to oxidative stress"/>
    <property type="evidence" value="ECO:0007669"/>
    <property type="project" value="InterPro"/>
</dbReference>
<feature type="binding site" evidence="12">
    <location>
        <position position="103"/>
    </location>
    <ligand>
        <name>Ca(2+)</name>
        <dbReference type="ChEBI" id="CHEBI:29108"/>
        <label>2</label>
    </ligand>
</feature>
<comment type="subcellular location">
    <subcellularLocation>
        <location evidence="3">Secreted</location>
    </subcellularLocation>
</comment>
<feature type="binding site" evidence="11">
    <location>
        <position position="30"/>
    </location>
    <ligand>
        <name>substrate</name>
    </ligand>
</feature>
<dbReference type="Proteomes" id="UP000604825">
    <property type="component" value="Unassembled WGS sequence"/>
</dbReference>
<dbReference type="GO" id="GO:0020037">
    <property type="term" value="F:heme binding"/>
    <property type="evidence" value="ECO:0007669"/>
    <property type="project" value="InterPro"/>
</dbReference>
<comment type="catalytic activity">
    <reaction evidence="1">
        <text>2 a phenolic donor + H2O2 = 2 a phenolic radical donor + 2 H2O</text>
        <dbReference type="Rhea" id="RHEA:56136"/>
        <dbReference type="ChEBI" id="CHEBI:15377"/>
        <dbReference type="ChEBI" id="CHEBI:16240"/>
        <dbReference type="ChEBI" id="CHEBI:139520"/>
        <dbReference type="ChEBI" id="CHEBI:139521"/>
        <dbReference type="EC" id="1.11.1.7"/>
    </reaction>
</comment>
<keyword evidence="9" id="KW-0408">Iron</keyword>
<gene>
    <name evidence="15" type="ORF">NCGR_LOCUS66745</name>
</gene>
<evidence type="ECO:0000256" key="3">
    <source>
        <dbReference type="ARBA" id="ARBA00004613"/>
    </source>
</evidence>
<feature type="domain" description="Plant heme peroxidase family profile" evidence="14">
    <location>
        <begin position="1"/>
        <end position="175"/>
    </location>
</feature>
<name>A0A811SNM8_9POAL</name>
<dbReference type="AlphaFoldDB" id="A0A811SNM8"/>
<dbReference type="EMBL" id="CAJGYO010000564">
    <property type="protein sequence ID" value="CAD6342647.1"/>
    <property type="molecule type" value="Genomic_DNA"/>
</dbReference>
<dbReference type="PRINTS" id="PR00461">
    <property type="entry name" value="PLPEROXIDASE"/>
</dbReference>
<reference evidence="15" key="1">
    <citation type="submission" date="2020-10" db="EMBL/GenBank/DDBJ databases">
        <authorList>
            <person name="Han B."/>
            <person name="Lu T."/>
            <person name="Zhao Q."/>
            <person name="Huang X."/>
            <person name="Zhao Y."/>
        </authorList>
    </citation>
    <scope>NUCLEOTIDE SEQUENCE</scope>
</reference>
<keyword evidence="5" id="KW-0349">Heme</keyword>
<evidence type="ECO:0000256" key="7">
    <source>
        <dbReference type="ARBA" id="ARBA00022837"/>
    </source>
</evidence>
<evidence type="ECO:0000256" key="5">
    <source>
        <dbReference type="ARBA" id="ARBA00022617"/>
    </source>
</evidence>
<dbReference type="GO" id="GO:0140825">
    <property type="term" value="F:lactoperoxidase activity"/>
    <property type="evidence" value="ECO:0007669"/>
    <property type="project" value="UniProtKB-EC"/>
</dbReference>
<dbReference type="GO" id="GO:0005576">
    <property type="term" value="C:extracellular region"/>
    <property type="evidence" value="ECO:0007669"/>
    <property type="project" value="UniProtKB-SubCell"/>
</dbReference>
<evidence type="ECO:0000259" key="14">
    <source>
        <dbReference type="PROSITE" id="PS50873"/>
    </source>
</evidence>
<proteinExistence type="inferred from homology"/>
<evidence type="ECO:0000256" key="9">
    <source>
        <dbReference type="ARBA" id="ARBA00023004"/>
    </source>
</evidence>
<evidence type="ECO:0000256" key="4">
    <source>
        <dbReference type="ARBA" id="ARBA00022559"/>
    </source>
</evidence>
<dbReference type="InterPro" id="IPR010255">
    <property type="entry name" value="Haem_peroxidase_sf"/>
</dbReference>
<dbReference type="PROSITE" id="PS50873">
    <property type="entry name" value="PEROXIDASE_4"/>
    <property type="match status" value="1"/>
</dbReference>
<dbReference type="PANTHER" id="PTHR31517">
    <property type="match status" value="1"/>
</dbReference>
<comment type="caution">
    <text evidence="15">The sequence shown here is derived from an EMBL/GenBank/DDBJ whole genome shotgun (WGS) entry which is preliminary data.</text>
</comment>
<evidence type="ECO:0000256" key="11">
    <source>
        <dbReference type="PIRSR" id="PIRSR600823-2"/>
    </source>
</evidence>
<keyword evidence="8" id="KW-0560">Oxidoreductase</keyword>
<comment type="similarity">
    <text evidence="13">Belongs to the peroxidase family.</text>
</comment>
<evidence type="ECO:0000256" key="2">
    <source>
        <dbReference type="ARBA" id="ARBA00001970"/>
    </source>
</evidence>
<evidence type="ECO:0000256" key="6">
    <source>
        <dbReference type="ARBA" id="ARBA00022723"/>
    </source>
</evidence>
<dbReference type="PRINTS" id="PR00458">
    <property type="entry name" value="PEROXIDASE"/>
</dbReference>
<comment type="cofactor">
    <cofactor evidence="12">
        <name>Ca(2+)</name>
        <dbReference type="ChEBI" id="CHEBI:29108"/>
    </cofactor>
    <text evidence="12">Binds 2 calcium ions per subunit.</text>
</comment>
<dbReference type="Gene3D" id="1.10.420.10">
    <property type="entry name" value="Peroxidase, domain 2"/>
    <property type="match status" value="1"/>
</dbReference>
<evidence type="ECO:0000256" key="13">
    <source>
        <dbReference type="RuleBase" id="RU004241"/>
    </source>
</evidence>
<dbReference type="PANTHER" id="PTHR31517:SF8">
    <property type="entry name" value="PEROXIDASE"/>
    <property type="match status" value="1"/>
</dbReference>
<evidence type="ECO:0000313" key="15">
    <source>
        <dbReference type="EMBL" id="CAD6342647.1"/>
    </source>
</evidence>
<dbReference type="Pfam" id="PF00141">
    <property type="entry name" value="peroxidase"/>
    <property type="match status" value="1"/>
</dbReference>
<sequence length="175" mass="18851">MQSGGPFFQVELGRLDGLNSTAGSVPGQLPEPNQTMDQLLAVFKAHGLNMSDLVALSAARRGSGALQQVREPAVQLPAGAADGPTLNPKYARFLEQSSPAQFDNQYYRNLQDGGGLLGSDELLYTDNRTRAMVDSLANSTDAFYKAFADAIVRLSRVGVKSGRRGNIRKQCDVFN</sequence>
<dbReference type="GO" id="GO:0046872">
    <property type="term" value="F:metal ion binding"/>
    <property type="evidence" value="ECO:0007669"/>
    <property type="project" value="UniProtKB-KW"/>
</dbReference>
<comment type="cofactor">
    <cofactor evidence="2">
        <name>heme b</name>
        <dbReference type="ChEBI" id="CHEBI:60344"/>
    </cofactor>
</comment>
<dbReference type="SUPFAM" id="SSF48113">
    <property type="entry name" value="Heme-dependent peroxidases"/>
    <property type="match status" value="1"/>
</dbReference>
<dbReference type="Gene3D" id="1.10.520.10">
    <property type="match status" value="1"/>
</dbReference>
<evidence type="ECO:0000256" key="10">
    <source>
        <dbReference type="ARBA" id="ARBA00023324"/>
    </source>
</evidence>
<keyword evidence="6 12" id="KW-0479">Metal-binding</keyword>
<organism evidence="15 16">
    <name type="scientific">Miscanthus lutarioriparius</name>
    <dbReference type="NCBI Taxonomy" id="422564"/>
    <lineage>
        <taxon>Eukaryota</taxon>
        <taxon>Viridiplantae</taxon>
        <taxon>Streptophyta</taxon>
        <taxon>Embryophyta</taxon>
        <taxon>Tracheophyta</taxon>
        <taxon>Spermatophyta</taxon>
        <taxon>Magnoliopsida</taxon>
        <taxon>Liliopsida</taxon>
        <taxon>Poales</taxon>
        <taxon>Poaceae</taxon>
        <taxon>PACMAD clade</taxon>
        <taxon>Panicoideae</taxon>
        <taxon>Andropogonodae</taxon>
        <taxon>Andropogoneae</taxon>
        <taxon>Saccharinae</taxon>
        <taxon>Miscanthus</taxon>
    </lineage>
</organism>
<protein>
    <recommendedName>
        <fullName evidence="14">Plant heme peroxidase family profile domain-containing protein</fullName>
    </recommendedName>
</protein>
<evidence type="ECO:0000256" key="8">
    <source>
        <dbReference type="ARBA" id="ARBA00023002"/>
    </source>
</evidence>
<accession>A0A811SNM8</accession>
<keyword evidence="10" id="KW-0376">Hydrogen peroxide</keyword>
<keyword evidence="4" id="KW-0575">Peroxidase</keyword>
<evidence type="ECO:0000256" key="1">
    <source>
        <dbReference type="ARBA" id="ARBA00000189"/>
    </source>
</evidence>
<dbReference type="OrthoDB" id="2113341at2759"/>
<evidence type="ECO:0000313" key="16">
    <source>
        <dbReference type="Proteomes" id="UP000604825"/>
    </source>
</evidence>
<dbReference type="GO" id="GO:0042744">
    <property type="term" value="P:hydrogen peroxide catabolic process"/>
    <property type="evidence" value="ECO:0007669"/>
    <property type="project" value="UniProtKB-KW"/>
</dbReference>
<keyword evidence="7 12" id="KW-0106">Calcium</keyword>
<evidence type="ECO:0000256" key="12">
    <source>
        <dbReference type="PIRSR" id="PIRSR600823-3"/>
    </source>
</evidence>
<dbReference type="InterPro" id="IPR000823">
    <property type="entry name" value="Peroxidase_pln"/>
</dbReference>